<sequence length="211" mass="23245">MKIMQLCVGMVATNCYIVYDEKSREAAVIDPGDNATSILSAAKKEKLDIKYVLLTHAHFDHILAAHEVLAATHAQYVVPEGDLWLLKRENMGQFRSLASAYVEDKPDLLANEGTQVTFGGMTATYMNTPGHTPGSSVIRIGDCLFTGDTLFRHECGRCDLEGGDFGQMLRSLRRLHDLEGDYKVLPGHEGISSLSEERAANPYMAQAVGRR</sequence>
<keyword evidence="7" id="KW-1185">Reference proteome</keyword>
<dbReference type="GO" id="GO:0046872">
    <property type="term" value="F:metal ion binding"/>
    <property type="evidence" value="ECO:0007669"/>
    <property type="project" value="UniProtKB-KW"/>
</dbReference>
<comment type="cofactor">
    <cofactor evidence="1">
        <name>Zn(2+)</name>
        <dbReference type="ChEBI" id="CHEBI:29105"/>
    </cofactor>
</comment>
<keyword evidence="2" id="KW-0479">Metal-binding</keyword>
<dbReference type="SMART" id="SM00849">
    <property type="entry name" value="Lactamase_B"/>
    <property type="match status" value="1"/>
</dbReference>
<evidence type="ECO:0000256" key="4">
    <source>
        <dbReference type="ARBA" id="ARBA00022833"/>
    </source>
</evidence>
<dbReference type="Pfam" id="PF00753">
    <property type="entry name" value="Lactamase_B"/>
    <property type="match status" value="1"/>
</dbReference>
<name>A0A923LV62_9FIRM</name>
<dbReference type="Gene3D" id="3.60.15.10">
    <property type="entry name" value="Ribonuclease Z/Hydroxyacylglutathione hydrolase-like"/>
    <property type="match status" value="1"/>
</dbReference>
<evidence type="ECO:0000256" key="1">
    <source>
        <dbReference type="ARBA" id="ARBA00001947"/>
    </source>
</evidence>
<evidence type="ECO:0000256" key="2">
    <source>
        <dbReference type="ARBA" id="ARBA00022723"/>
    </source>
</evidence>
<organism evidence="6 7">
    <name type="scientific">Agathobaculum faecis</name>
    <dbReference type="NCBI Taxonomy" id="2763013"/>
    <lineage>
        <taxon>Bacteria</taxon>
        <taxon>Bacillati</taxon>
        <taxon>Bacillota</taxon>
        <taxon>Clostridia</taxon>
        <taxon>Eubacteriales</taxon>
        <taxon>Butyricicoccaceae</taxon>
        <taxon>Agathobaculum</taxon>
    </lineage>
</organism>
<comment type="caution">
    <text evidence="6">The sequence shown here is derived from an EMBL/GenBank/DDBJ whole genome shotgun (WGS) entry which is preliminary data.</text>
</comment>
<accession>A0A923LV62</accession>
<proteinExistence type="predicted"/>
<dbReference type="InterPro" id="IPR001279">
    <property type="entry name" value="Metallo-B-lactamas"/>
</dbReference>
<reference evidence="6" key="1">
    <citation type="submission" date="2020-08" db="EMBL/GenBank/DDBJ databases">
        <title>Genome public.</title>
        <authorList>
            <person name="Liu C."/>
            <person name="Sun Q."/>
        </authorList>
    </citation>
    <scope>NUCLEOTIDE SEQUENCE</scope>
    <source>
        <strain evidence="6">NSJ-28</strain>
    </source>
</reference>
<dbReference type="RefSeq" id="WP_054327329.1">
    <property type="nucleotide sequence ID" value="NZ_JACOPL010000009.1"/>
</dbReference>
<dbReference type="AlphaFoldDB" id="A0A923LV62"/>
<evidence type="ECO:0000313" key="6">
    <source>
        <dbReference type="EMBL" id="MBC5725945.1"/>
    </source>
</evidence>
<keyword evidence="3" id="KW-0378">Hydrolase</keyword>
<dbReference type="GO" id="GO:0016787">
    <property type="term" value="F:hydrolase activity"/>
    <property type="evidence" value="ECO:0007669"/>
    <property type="project" value="UniProtKB-KW"/>
</dbReference>
<dbReference type="CDD" id="cd06262">
    <property type="entry name" value="metallo-hydrolase-like_MBL-fold"/>
    <property type="match status" value="1"/>
</dbReference>
<dbReference type="PANTHER" id="PTHR46233:SF3">
    <property type="entry name" value="HYDROXYACYLGLUTATHIONE HYDROLASE GLOC"/>
    <property type="match status" value="1"/>
</dbReference>
<protein>
    <submittedName>
        <fullName evidence="6">MBL fold metallo-hydrolase</fullName>
    </submittedName>
</protein>
<dbReference type="PANTHER" id="PTHR46233">
    <property type="entry name" value="HYDROXYACYLGLUTATHIONE HYDROLASE GLOC"/>
    <property type="match status" value="1"/>
</dbReference>
<dbReference type="EMBL" id="JACOPL010000009">
    <property type="protein sequence ID" value="MBC5725945.1"/>
    <property type="molecule type" value="Genomic_DNA"/>
</dbReference>
<evidence type="ECO:0000313" key="7">
    <source>
        <dbReference type="Proteomes" id="UP000606499"/>
    </source>
</evidence>
<keyword evidence="4" id="KW-0862">Zinc</keyword>
<dbReference type="SUPFAM" id="SSF56281">
    <property type="entry name" value="Metallo-hydrolase/oxidoreductase"/>
    <property type="match status" value="1"/>
</dbReference>
<dbReference type="InterPro" id="IPR051453">
    <property type="entry name" value="MBL_Glyoxalase_II"/>
</dbReference>
<gene>
    <name evidence="6" type="ORF">H8S45_10810</name>
</gene>
<feature type="domain" description="Metallo-beta-lactamase" evidence="5">
    <location>
        <begin position="12"/>
        <end position="188"/>
    </location>
</feature>
<evidence type="ECO:0000256" key="3">
    <source>
        <dbReference type="ARBA" id="ARBA00022801"/>
    </source>
</evidence>
<dbReference type="Proteomes" id="UP000606499">
    <property type="component" value="Unassembled WGS sequence"/>
</dbReference>
<evidence type="ECO:0000259" key="5">
    <source>
        <dbReference type="SMART" id="SM00849"/>
    </source>
</evidence>
<dbReference type="InterPro" id="IPR036866">
    <property type="entry name" value="RibonucZ/Hydroxyglut_hydro"/>
</dbReference>